<accession>A0A3N3ZQD3</accession>
<evidence type="ECO:0000256" key="3">
    <source>
        <dbReference type="ARBA" id="ARBA00022801"/>
    </source>
</evidence>
<comment type="similarity">
    <text evidence="1">Belongs to the peptidase S9A family.</text>
</comment>
<dbReference type="GO" id="GO:0004252">
    <property type="term" value="F:serine-type endopeptidase activity"/>
    <property type="evidence" value="ECO:0007669"/>
    <property type="project" value="InterPro"/>
</dbReference>
<dbReference type="InterPro" id="IPR051543">
    <property type="entry name" value="Serine_Peptidase_S9A"/>
</dbReference>
<keyword evidence="4" id="KW-0720">Serine protease</keyword>
<dbReference type="Pfam" id="PF00326">
    <property type="entry name" value="Peptidase_S9"/>
    <property type="match status" value="1"/>
</dbReference>
<dbReference type="Gene3D" id="2.130.10.120">
    <property type="entry name" value="Prolyl oligopeptidase, N-terminal domain"/>
    <property type="match status" value="1"/>
</dbReference>
<dbReference type="PANTHER" id="PTHR11757:SF19">
    <property type="entry name" value="PROLYL ENDOPEPTIDASE-LIKE"/>
    <property type="match status" value="1"/>
</dbReference>
<evidence type="ECO:0000259" key="6">
    <source>
        <dbReference type="Pfam" id="PF02897"/>
    </source>
</evidence>
<keyword evidence="3" id="KW-0378">Hydrolase</keyword>
<sequence length="747" mass="81822">MTDAAADHSTVSVPAPVHAPVAERRDSVREFHGDRFRDPYEWLRDKESPEVISHLEAETAFAESSTAHLASTREQIFQEIKGRVQETDLSVPWRRGDWWYFGRTVEGGEHGIRCRVPATAPLDSEDAWTPPVVEPGVALPGEEVLLDGNAEAAAHDFWSLGAWDVSLDGRWMLWAADTTGDERFTVRIKDLTTGEVLPDEIPGTSYGAFLSTDGRAVYYTEVDDSWRPWRVRRHDVGAGSATTPPDADAVIAQEEDPGLWLGAGLSADRRWLVLDAGCSEFSEVSILPLDAAPGRAPTVVIPRGERVLYQAEPVRVDGRDVVLVSHDHGAADGRLSLLELDRLGLPLDRAGAVDVIPPREGLRLQGFAVTADHLLVSVRENTLPTVLLLPLAGLGTPDQAPVTRVWNDDGDLASVNLIAAEHDSPVVRFAVETFLRPTRIFDLILSSSSTGSTPDNSSQVVPVLRQEKAVLGGYDPADYEVERDWATAIDGTRIPVTLIRRRGLLEPAPAVVYAYGSYEISMDPAFSYSRISLLDRGAVWVIAHARGGGECGRAWYDDGKKLRKNNTFTDVVAVTEHVGRRADVDADRLVLMGGSAGGLMVGAVLNLAPHLYRGAVASVPFVDPLTSILMPELPLTALEWEEWGNPIEDREVYAYMKAYSPYENISTDPGVAYPPILAVTSLHDTRVLYVEPAKWVAALRHARPDAADQVIMRIEMAGGHGGASGRYQQWRDTAWEDTWALERMGLV</sequence>
<dbReference type="SUPFAM" id="SSF50993">
    <property type="entry name" value="Peptidase/esterase 'gauge' domain"/>
    <property type="match status" value="1"/>
</dbReference>
<dbReference type="InterPro" id="IPR023302">
    <property type="entry name" value="Pept_S9A_N"/>
</dbReference>
<name>A0A3N3ZQD3_9MICC</name>
<evidence type="ECO:0000256" key="4">
    <source>
        <dbReference type="ARBA" id="ARBA00022825"/>
    </source>
</evidence>
<gene>
    <name evidence="7" type="ORF">EDL96_07345</name>
</gene>
<dbReference type="GO" id="GO:0006508">
    <property type="term" value="P:proteolysis"/>
    <property type="evidence" value="ECO:0007669"/>
    <property type="project" value="UniProtKB-KW"/>
</dbReference>
<dbReference type="PRINTS" id="PR00862">
    <property type="entry name" value="PROLIGOPTASE"/>
</dbReference>
<feature type="domain" description="Peptidase S9 prolyl oligopeptidase catalytic" evidence="5">
    <location>
        <begin position="525"/>
        <end position="744"/>
    </location>
</feature>
<evidence type="ECO:0000256" key="1">
    <source>
        <dbReference type="ARBA" id="ARBA00005228"/>
    </source>
</evidence>
<proteinExistence type="inferred from homology"/>
<evidence type="ECO:0000313" key="7">
    <source>
        <dbReference type="EMBL" id="ROZ63341.1"/>
    </source>
</evidence>
<dbReference type="AlphaFoldDB" id="A0A3N3ZQD3"/>
<dbReference type="Pfam" id="PF02897">
    <property type="entry name" value="Peptidase_S9_N"/>
    <property type="match status" value="1"/>
</dbReference>
<organism evidence="7 8">
    <name type="scientific">Kocuria soli</name>
    <dbReference type="NCBI Taxonomy" id="2485125"/>
    <lineage>
        <taxon>Bacteria</taxon>
        <taxon>Bacillati</taxon>
        <taxon>Actinomycetota</taxon>
        <taxon>Actinomycetes</taxon>
        <taxon>Micrococcales</taxon>
        <taxon>Micrococcaceae</taxon>
        <taxon>Kocuria</taxon>
    </lineage>
</organism>
<feature type="domain" description="Peptidase S9A N-terminal" evidence="6">
    <location>
        <begin position="20"/>
        <end position="446"/>
    </location>
</feature>
<dbReference type="InterPro" id="IPR001375">
    <property type="entry name" value="Peptidase_S9_cat"/>
</dbReference>
<keyword evidence="8" id="KW-1185">Reference proteome</keyword>
<dbReference type="PANTHER" id="PTHR11757">
    <property type="entry name" value="PROTEASE FAMILY S9A OLIGOPEPTIDASE"/>
    <property type="match status" value="1"/>
</dbReference>
<reference evidence="7 8" key="1">
    <citation type="submission" date="2018-10" db="EMBL/GenBank/DDBJ databases">
        <title>Kocuria sp. M5W7-7, whole genome shotgun sequence.</title>
        <authorList>
            <person name="Tuo L."/>
        </authorList>
    </citation>
    <scope>NUCLEOTIDE SEQUENCE [LARGE SCALE GENOMIC DNA]</scope>
    <source>
        <strain evidence="7 8">M5W7-7</strain>
    </source>
</reference>
<dbReference type="Proteomes" id="UP000270616">
    <property type="component" value="Unassembled WGS sequence"/>
</dbReference>
<dbReference type="InterPro" id="IPR002470">
    <property type="entry name" value="Peptidase_S9A"/>
</dbReference>
<comment type="caution">
    <text evidence="7">The sequence shown here is derived from an EMBL/GenBank/DDBJ whole genome shotgun (WGS) entry which is preliminary data.</text>
</comment>
<dbReference type="RefSeq" id="WP_123825140.1">
    <property type="nucleotide sequence ID" value="NZ_RKMF01000007.1"/>
</dbReference>
<protein>
    <submittedName>
        <fullName evidence="7">S9 family peptidase</fullName>
    </submittedName>
</protein>
<evidence type="ECO:0000256" key="2">
    <source>
        <dbReference type="ARBA" id="ARBA00022670"/>
    </source>
</evidence>
<dbReference type="Gene3D" id="3.40.50.1820">
    <property type="entry name" value="alpha/beta hydrolase"/>
    <property type="match status" value="1"/>
</dbReference>
<dbReference type="OrthoDB" id="9801421at2"/>
<evidence type="ECO:0000313" key="8">
    <source>
        <dbReference type="Proteomes" id="UP000270616"/>
    </source>
</evidence>
<dbReference type="SUPFAM" id="SSF53474">
    <property type="entry name" value="alpha/beta-Hydrolases"/>
    <property type="match status" value="1"/>
</dbReference>
<evidence type="ECO:0000259" key="5">
    <source>
        <dbReference type="Pfam" id="PF00326"/>
    </source>
</evidence>
<dbReference type="EMBL" id="RKMF01000007">
    <property type="protein sequence ID" value="ROZ63341.1"/>
    <property type="molecule type" value="Genomic_DNA"/>
</dbReference>
<dbReference type="InterPro" id="IPR029058">
    <property type="entry name" value="AB_hydrolase_fold"/>
</dbReference>
<keyword evidence="2" id="KW-0645">Protease</keyword>